<dbReference type="Gene3D" id="3.10.20.580">
    <property type="match status" value="1"/>
</dbReference>
<dbReference type="Pfam" id="PF07521">
    <property type="entry name" value="RMMBL"/>
    <property type="match status" value="1"/>
</dbReference>
<dbReference type="InterPro" id="IPR042173">
    <property type="entry name" value="RNase_J_2"/>
</dbReference>
<feature type="compositionally biased region" description="Low complexity" evidence="10">
    <location>
        <begin position="49"/>
        <end position="70"/>
    </location>
</feature>
<comment type="subunit">
    <text evidence="9">Homodimer, may be a subunit of the RNA degradosome.</text>
</comment>
<dbReference type="EC" id="3.1.-.-" evidence="9"/>
<keyword evidence="13" id="KW-1185">Reference proteome</keyword>
<sequence length="637" mass="69082">MKAPERSEKRNGGKPPASQTEPQPVKEKQEPEQPAKPAQRRGRPRKKPAPVQEAAQPAVAEIAAAQPSAPKKGGRRPRQNRAEAKNPVRIIPLGGLGEIGKNMTVIETQQDIVIVDCGLAFPDDDMPGIDLVIPDFTYVVQNREKVRGIFLTHGHEDHIGGLSYLLKELNIPVYAARLTIGLVEGKLKEAGNLKSAKLNVVKAGDTIRCGSISVEFIAVNHSIPDACAFAIFTPAGTLVHTGDFKIDYTPVDGQMIDLARFGELGRHGVLALMSDSTNAERPGMTPSERRVGEAFEMLFDKAGDRRILVASFSSNVHRIQQVIDVAVRHGRKVVVSGRSMENVTAKALELGYLKAPKDTILDVDHMKGIPDDKLVIITTGSQGEPMSALTRMARGEHRKISVTAHDFIIISANPIPGNEKLVGRVINDLMKLGADVIYESSMGIHVSGHACREEIRTILGLTKPKYFIPVHGEYKHLAKNRELALEMGMQDDHIMVSEIGQVIELTADSIKSVTTVPTGAVMVDGSGIGDVGSIVLRDRKMLSEEGLIIAVATIDSKTGAILAGPDVVSRGFVYVRESEELLVGARQVCRQALASAGNGQGGREWSNLKQAVRDQLGGYLFNKTKRRPIILPIIQEV</sequence>
<comment type="similarity">
    <text evidence="9">Belongs to the metallo-beta-lactamase superfamily. RNA-metabolizing metallo-beta-lactamase-like family. Bacterial RNase J subfamily.</text>
</comment>
<dbReference type="PIRSF" id="PIRSF004803">
    <property type="entry name" value="RnjA"/>
    <property type="match status" value="1"/>
</dbReference>
<keyword evidence="7 9" id="KW-0269">Exonuclease</keyword>
<dbReference type="Pfam" id="PF22505">
    <property type="entry name" value="RNase_J_b_CASP"/>
    <property type="match status" value="1"/>
</dbReference>
<keyword evidence="1 9" id="KW-0963">Cytoplasm</keyword>
<evidence type="ECO:0000256" key="8">
    <source>
        <dbReference type="ARBA" id="ARBA00022884"/>
    </source>
</evidence>
<comment type="function">
    <text evidence="9">An RNase that has 5'-3' exonuclease and possibly endonuclease activity. Involved in maturation of rRNA and in some organisms also mRNA maturation and/or decay.</text>
</comment>
<evidence type="ECO:0000256" key="10">
    <source>
        <dbReference type="SAM" id="MobiDB-lite"/>
    </source>
</evidence>
<dbReference type="EMBL" id="JACRTB010000009">
    <property type="protein sequence ID" value="MBC8576218.1"/>
    <property type="molecule type" value="Genomic_DNA"/>
</dbReference>
<feature type="binding site" evidence="9">
    <location>
        <begin position="445"/>
        <end position="449"/>
    </location>
    <ligand>
        <name>substrate</name>
    </ligand>
</feature>
<proteinExistence type="inferred from homology"/>
<keyword evidence="2 9" id="KW-0540">Nuclease</keyword>
<dbReference type="SUPFAM" id="SSF56281">
    <property type="entry name" value="Metallo-hydrolase/oxidoreductase"/>
    <property type="match status" value="1"/>
</dbReference>
<dbReference type="InterPro" id="IPR041636">
    <property type="entry name" value="RNase_J_C"/>
</dbReference>
<evidence type="ECO:0000256" key="6">
    <source>
        <dbReference type="ARBA" id="ARBA00022833"/>
    </source>
</evidence>
<dbReference type="InterPro" id="IPR001279">
    <property type="entry name" value="Metallo-B-lactamas"/>
</dbReference>
<feature type="compositionally biased region" description="Basic and acidic residues" evidence="10">
    <location>
        <begin position="1"/>
        <end position="11"/>
    </location>
</feature>
<keyword evidence="9" id="KW-0698">rRNA processing</keyword>
<feature type="region of interest" description="Disordered" evidence="10">
    <location>
        <begin position="1"/>
        <end position="86"/>
    </location>
</feature>
<reference evidence="12 13" key="1">
    <citation type="submission" date="2020-08" db="EMBL/GenBank/DDBJ databases">
        <title>Genome public.</title>
        <authorList>
            <person name="Liu C."/>
            <person name="Sun Q."/>
        </authorList>
    </citation>
    <scope>NUCLEOTIDE SEQUENCE [LARGE SCALE GENOMIC DNA]</scope>
    <source>
        <strain evidence="12 13">BX1</strain>
    </source>
</reference>
<evidence type="ECO:0000256" key="9">
    <source>
        <dbReference type="HAMAP-Rule" id="MF_01491"/>
    </source>
</evidence>
<evidence type="ECO:0000256" key="3">
    <source>
        <dbReference type="ARBA" id="ARBA00022723"/>
    </source>
</evidence>
<accession>A0ABR7NIH1</accession>
<evidence type="ECO:0000313" key="13">
    <source>
        <dbReference type="Proteomes" id="UP000658131"/>
    </source>
</evidence>
<dbReference type="InterPro" id="IPR036866">
    <property type="entry name" value="RibonucZ/Hydroxyglut_hydro"/>
</dbReference>
<evidence type="ECO:0000256" key="2">
    <source>
        <dbReference type="ARBA" id="ARBA00022722"/>
    </source>
</evidence>
<dbReference type="Gene3D" id="3.40.50.10710">
    <property type="entry name" value="Metallo-hydrolase/oxidoreductase"/>
    <property type="match status" value="1"/>
</dbReference>
<gene>
    <name evidence="9" type="primary">rnj</name>
    <name evidence="12" type="ORF">H8717_07345</name>
</gene>
<comment type="subcellular location">
    <subcellularLocation>
        <location evidence="9">Cytoplasm</location>
    </subcellularLocation>
</comment>
<dbReference type="InterPro" id="IPR055132">
    <property type="entry name" value="RNase_J_b_CASP"/>
</dbReference>
<evidence type="ECO:0000313" key="12">
    <source>
        <dbReference type="EMBL" id="MBC8576218.1"/>
    </source>
</evidence>
<keyword evidence="6" id="KW-0862">Zinc</keyword>
<keyword evidence="8 9" id="KW-0694">RNA-binding</keyword>
<feature type="compositionally biased region" description="Basic and acidic residues" evidence="10">
    <location>
        <begin position="24"/>
        <end position="33"/>
    </location>
</feature>
<dbReference type="InterPro" id="IPR004613">
    <property type="entry name" value="RNase_J"/>
</dbReference>
<evidence type="ECO:0000256" key="4">
    <source>
        <dbReference type="ARBA" id="ARBA00022759"/>
    </source>
</evidence>
<feature type="domain" description="Metallo-beta-lactamase" evidence="11">
    <location>
        <begin position="100"/>
        <end position="295"/>
    </location>
</feature>
<dbReference type="Gene3D" id="3.60.15.10">
    <property type="entry name" value="Ribonuclease Z/Hydroxyacylglutathione hydrolase-like"/>
    <property type="match status" value="1"/>
</dbReference>
<dbReference type="Pfam" id="PF17770">
    <property type="entry name" value="RNase_J_C"/>
    <property type="match status" value="1"/>
</dbReference>
<keyword evidence="5 9" id="KW-0378">Hydrolase</keyword>
<evidence type="ECO:0000256" key="7">
    <source>
        <dbReference type="ARBA" id="ARBA00022839"/>
    </source>
</evidence>
<evidence type="ECO:0000256" key="5">
    <source>
        <dbReference type="ARBA" id="ARBA00022801"/>
    </source>
</evidence>
<dbReference type="Pfam" id="PF00753">
    <property type="entry name" value="Lactamase_B"/>
    <property type="match status" value="1"/>
</dbReference>
<dbReference type="InterPro" id="IPR030854">
    <property type="entry name" value="RNase_J_bac"/>
</dbReference>
<dbReference type="HAMAP" id="MF_01491">
    <property type="entry name" value="RNase_J_bact"/>
    <property type="match status" value="1"/>
</dbReference>
<dbReference type="Proteomes" id="UP000658131">
    <property type="component" value="Unassembled WGS sequence"/>
</dbReference>
<protein>
    <recommendedName>
        <fullName evidence="9">Ribonuclease J</fullName>
        <shortName evidence="9">RNase J</shortName>
        <ecNumber evidence="9">3.1.-.-</ecNumber>
    </recommendedName>
</protein>
<evidence type="ECO:0000256" key="1">
    <source>
        <dbReference type="ARBA" id="ARBA00022490"/>
    </source>
</evidence>
<keyword evidence="4 9" id="KW-0255">Endonuclease</keyword>
<keyword evidence="3" id="KW-0479">Metal-binding</keyword>
<name>A0ABR7NIH1_9FIRM</name>
<dbReference type="CDD" id="cd07714">
    <property type="entry name" value="RNaseJ_MBL-fold"/>
    <property type="match status" value="1"/>
</dbReference>
<comment type="caution">
    <text evidence="12">The sequence shown here is derived from an EMBL/GenBank/DDBJ whole genome shotgun (WGS) entry which is preliminary data.</text>
</comment>
<dbReference type="InterPro" id="IPR011108">
    <property type="entry name" value="RMMBL"/>
</dbReference>
<dbReference type="SMART" id="SM00849">
    <property type="entry name" value="Lactamase_B"/>
    <property type="match status" value="1"/>
</dbReference>
<feature type="compositionally biased region" description="Basic residues" evidence="10">
    <location>
        <begin position="38"/>
        <end position="48"/>
    </location>
</feature>
<dbReference type="PANTHER" id="PTHR43694:SF1">
    <property type="entry name" value="RIBONUCLEASE J"/>
    <property type="match status" value="1"/>
</dbReference>
<organism evidence="12 13">
    <name type="scientific">Yanshouia hominis</name>
    <dbReference type="NCBI Taxonomy" id="2763673"/>
    <lineage>
        <taxon>Bacteria</taxon>
        <taxon>Bacillati</taxon>
        <taxon>Bacillota</taxon>
        <taxon>Clostridia</taxon>
        <taxon>Eubacteriales</taxon>
        <taxon>Oscillospiraceae</taxon>
        <taxon>Yanshouia</taxon>
    </lineage>
</organism>
<evidence type="ECO:0000259" key="11">
    <source>
        <dbReference type="SMART" id="SM00849"/>
    </source>
</evidence>
<dbReference type="PANTHER" id="PTHR43694">
    <property type="entry name" value="RIBONUCLEASE J"/>
    <property type="match status" value="1"/>
</dbReference>
<dbReference type="NCBIfam" id="TIGR00649">
    <property type="entry name" value="MG423"/>
    <property type="match status" value="1"/>
</dbReference>